<dbReference type="PANTHER" id="PTHR46586:SF3">
    <property type="entry name" value="ANKYRIN REPEAT-CONTAINING PROTEIN"/>
    <property type="match status" value="1"/>
</dbReference>
<dbReference type="PANTHER" id="PTHR46586">
    <property type="entry name" value="ANKYRIN REPEAT-CONTAINING PROTEIN"/>
    <property type="match status" value="1"/>
</dbReference>
<accession>A0A150GBG9</accession>
<dbReference type="InterPro" id="IPR036770">
    <property type="entry name" value="Ankyrin_rpt-contain_sf"/>
</dbReference>
<evidence type="ECO:0000313" key="1">
    <source>
        <dbReference type="EMBL" id="KXZ47191.1"/>
    </source>
</evidence>
<proteinExistence type="predicted"/>
<dbReference type="InterPro" id="IPR052050">
    <property type="entry name" value="SecEffector_AnkRepeat"/>
</dbReference>
<comment type="caution">
    <text evidence="1">The sequence shown here is derived from an EMBL/GenBank/DDBJ whole genome shotgun (WGS) entry which is preliminary data.</text>
</comment>
<evidence type="ECO:0000313" key="2">
    <source>
        <dbReference type="Proteomes" id="UP000075714"/>
    </source>
</evidence>
<reference evidence="2" key="1">
    <citation type="journal article" date="2016" name="Nat. Commun.">
        <title>The Gonium pectorale genome demonstrates co-option of cell cycle regulation during the evolution of multicellularity.</title>
        <authorList>
            <person name="Hanschen E.R."/>
            <person name="Marriage T.N."/>
            <person name="Ferris P.J."/>
            <person name="Hamaji T."/>
            <person name="Toyoda A."/>
            <person name="Fujiyama A."/>
            <person name="Neme R."/>
            <person name="Noguchi H."/>
            <person name="Minakuchi Y."/>
            <person name="Suzuki M."/>
            <person name="Kawai-Toyooka H."/>
            <person name="Smith D.R."/>
            <person name="Sparks H."/>
            <person name="Anderson J."/>
            <person name="Bakaric R."/>
            <person name="Luria V."/>
            <person name="Karger A."/>
            <person name="Kirschner M.W."/>
            <person name="Durand P.M."/>
            <person name="Michod R.E."/>
            <person name="Nozaki H."/>
            <person name="Olson B.J."/>
        </authorList>
    </citation>
    <scope>NUCLEOTIDE SEQUENCE [LARGE SCALE GENOMIC DNA]</scope>
    <source>
        <strain evidence="2">NIES-2863</strain>
    </source>
</reference>
<organism evidence="1 2">
    <name type="scientific">Gonium pectorale</name>
    <name type="common">Green alga</name>
    <dbReference type="NCBI Taxonomy" id="33097"/>
    <lineage>
        <taxon>Eukaryota</taxon>
        <taxon>Viridiplantae</taxon>
        <taxon>Chlorophyta</taxon>
        <taxon>core chlorophytes</taxon>
        <taxon>Chlorophyceae</taxon>
        <taxon>CS clade</taxon>
        <taxon>Chlamydomonadales</taxon>
        <taxon>Volvocaceae</taxon>
        <taxon>Gonium</taxon>
    </lineage>
</organism>
<dbReference type="OrthoDB" id="67499at2759"/>
<dbReference type="AlphaFoldDB" id="A0A150GBG9"/>
<gene>
    <name evidence="1" type="ORF">GPECTOR_37g197</name>
</gene>
<dbReference type="Gene3D" id="1.25.40.20">
    <property type="entry name" value="Ankyrin repeat-containing domain"/>
    <property type="match status" value="1"/>
</dbReference>
<evidence type="ECO:0008006" key="3">
    <source>
        <dbReference type="Google" id="ProtNLM"/>
    </source>
</evidence>
<dbReference type="EMBL" id="LSYV01000038">
    <property type="protein sequence ID" value="KXZ47191.1"/>
    <property type="molecule type" value="Genomic_DNA"/>
</dbReference>
<protein>
    <recommendedName>
        <fullName evidence="3">Ankyrin repeat domain-containing protein</fullName>
    </recommendedName>
</protein>
<sequence length="195" mass="20162">MSMFVSDCAREAASNGHLPVLAWLVETFGAGAVRMGPDLLVAAAESGSVQLMAWLRERGCGWDASAITAAADSGCEEAVEWLVVQGCPVQGNGDPYSCACFNGDLAMAAVLRRLGAPWGPAGAVAVPSARGAPLPLLRWLLEEGCPVGDFSAAQRAAAKRANGRGEALWLLQKAYPQRQDGTGSLAAAVAKRPAL</sequence>
<dbReference type="SUPFAM" id="SSF140860">
    <property type="entry name" value="Pseudo ankyrin repeat-like"/>
    <property type="match status" value="1"/>
</dbReference>
<keyword evidence="2" id="KW-1185">Reference proteome</keyword>
<dbReference type="Proteomes" id="UP000075714">
    <property type="component" value="Unassembled WGS sequence"/>
</dbReference>
<name>A0A150GBG9_GONPE</name>